<reference evidence="2" key="1">
    <citation type="submission" date="2020-09" db="EMBL/GenBank/DDBJ databases">
        <title>Genome-Enabled Discovery of Anthraquinone Biosynthesis in Senna tora.</title>
        <authorList>
            <person name="Kang S.-H."/>
            <person name="Pandey R.P."/>
            <person name="Lee C.-M."/>
            <person name="Sim J.-S."/>
            <person name="Jeong J.-T."/>
            <person name="Choi B.-S."/>
            <person name="Jung M."/>
            <person name="Ginzburg D."/>
            <person name="Zhao K."/>
            <person name="Won S.Y."/>
            <person name="Oh T.-J."/>
            <person name="Yu Y."/>
            <person name="Kim N.-H."/>
            <person name="Lee O.R."/>
            <person name="Lee T.-H."/>
            <person name="Bashyal P."/>
            <person name="Kim T.-S."/>
            <person name="Lee W.-H."/>
            <person name="Kawkins C."/>
            <person name="Kim C.-K."/>
            <person name="Kim J.S."/>
            <person name="Ahn B.O."/>
            <person name="Rhee S.Y."/>
            <person name="Sohng J.K."/>
        </authorList>
    </citation>
    <scope>NUCLEOTIDE SEQUENCE</scope>
    <source>
        <tissue evidence="2">Leaf</tissue>
    </source>
</reference>
<feature type="compositionally biased region" description="Basic residues" evidence="1">
    <location>
        <begin position="227"/>
        <end position="236"/>
    </location>
</feature>
<dbReference type="GO" id="GO:0000387">
    <property type="term" value="P:spliceosomal snRNP assembly"/>
    <property type="evidence" value="ECO:0007669"/>
    <property type="project" value="TreeGrafter"/>
</dbReference>
<gene>
    <name evidence="2" type="ORF">G2W53_039464</name>
</gene>
<dbReference type="GO" id="GO:0005634">
    <property type="term" value="C:nucleus"/>
    <property type="evidence" value="ECO:0007669"/>
    <property type="project" value="TreeGrafter"/>
</dbReference>
<comment type="caution">
    <text evidence="2">The sequence shown here is derived from an EMBL/GenBank/DDBJ whole genome shotgun (WGS) entry which is preliminary data.</text>
</comment>
<sequence>MASQEDKDCPGILSAAKEEKEFETRVLGAEESNKSFASSNEKITTCISGFGPSGRGGNSEEFSRGQNIVEGMREPFDSENLGHEKKIVNGDDGNKEMDRSGIQERGVPHDKVSAECGTSKEKPKVKVQVANEDSVSENLLEVKKKILLEELEAVLLPLGEFSGEKVTGCKMAQEDFPIPRSLGIEVIDDTALIETIPAPVKGKKLDVLGYRKCTGKDAIKEMDVRNGKRSRRKAKGAKNVCGMDGKNKNVTGMDEAQNLYADRKDGTKRKYSRKEIEAVRFVNMVEQREIWKAIYSGLDTAVAGEYDNLVASSEHQKHIRLNYEPQHFFAKNKEAPPVFSAVCCENIDNELQQMDSSENVNPMDPSCGLSMGKDGCAVLEEECTKDSDSEDDYDSIQKPAFLVNGEPNFDLGPPEDGWEYLRRVRQTVTLENSKGSSRQKLEVRSPPNEACVVVGISSFL</sequence>
<dbReference type="PANTHER" id="PTHR12794:SF0">
    <property type="entry name" value="GEM-ASSOCIATED PROTEIN 2"/>
    <property type="match status" value="1"/>
</dbReference>
<dbReference type="OrthoDB" id="428895at2759"/>
<dbReference type="PANTHER" id="PTHR12794">
    <property type="entry name" value="GEMIN2"/>
    <property type="match status" value="1"/>
</dbReference>
<dbReference type="Proteomes" id="UP000634136">
    <property type="component" value="Unassembled WGS sequence"/>
</dbReference>
<feature type="region of interest" description="Disordered" evidence="1">
    <location>
        <begin position="224"/>
        <end position="248"/>
    </location>
</feature>
<evidence type="ECO:0000313" key="2">
    <source>
        <dbReference type="EMBL" id="KAF7807303.1"/>
    </source>
</evidence>
<name>A0A834W3L0_9FABA</name>
<feature type="region of interest" description="Disordered" evidence="1">
    <location>
        <begin position="73"/>
        <end position="119"/>
    </location>
</feature>
<keyword evidence="3" id="KW-1185">Reference proteome</keyword>
<organism evidence="2 3">
    <name type="scientific">Senna tora</name>
    <dbReference type="NCBI Taxonomy" id="362788"/>
    <lineage>
        <taxon>Eukaryota</taxon>
        <taxon>Viridiplantae</taxon>
        <taxon>Streptophyta</taxon>
        <taxon>Embryophyta</taxon>
        <taxon>Tracheophyta</taxon>
        <taxon>Spermatophyta</taxon>
        <taxon>Magnoliopsida</taxon>
        <taxon>eudicotyledons</taxon>
        <taxon>Gunneridae</taxon>
        <taxon>Pentapetalae</taxon>
        <taxon>rosids</taxon>
        <taxon>fabids</taxon>
        <taxon>Fabales</taxon>
        <taxon>Fabaceae</taxon>
        <taxon>Caesalpinioideae</taxon>
        <taxon>Cassia clade</taxon>
        <taxon>Senna</taxon>
    </lineage>
</organism>
<proteinExistence type="predicted"/>
<evidence type="ECO:0000256" key="1">
    <source>
        <dbReference type="SAM" id="MobiDB-lite"/>
    </source>
</evidence>
<protein>
    <submittedName>
        <fullName evidence="2">Putative Spliceosome protein-related</fullName>
    </submittedName>
</protein>
<accession>A0A834W3L0</accession>
<dbReference type="GO" id="GO:0032797">
    <property type="term" value="C:SMN complex"/>
    <property type="evidence" value="ECO:0007669"/>
    <property type="project" value="TreeGrafter"/>
</dbReference>
<dbReference type="AlphaFoldDB" id="A0A834W3L0"/>
<evidence type="ECO:0000313" key="3">
    <source>
        <dbReference type="Proteomes" id="UP000634136"/>
    </source>
</evidence>
<dbReference type="EMBL" id="JAAIUW010000012">
    <property type="protein sequence ID" value="KAF7807303.1"/>
    <property type="molecule type" value="Genomic_DNA"/>
</dbReference>